<dbReference type="AlphaFoldDB" id="A0A3M7Q575"/>
<sequence length="72" mass="8496">MSPTPTYLSHSSKSLSETFNISYFSLIIAFFYIFNDKSENNIIHLKHLHMFPQLLHQDYNQNNTLDYGLLIK</sequence>
<dbReference type="EMBL" id="REGN01007488">
    <property type="protein sequence ID" value="RNA06105.1"/>
    <property type="molecule type" value="Genomic_DNA"/>
</dbReference>
<keyword evidence="1" id="KW-1133">Transmembrane helix</keyword>
<name>A0A3M7Q575_BRAPC</name>
<dbReference type="Proteomes" id="UP000276133">
    <property type="component" value="Unassembled WGS sequence"/>
</dbReference>
<comment type="caution">
    <text evidence="2">The sequence shown here is derived from an EMBL/GenBank/DDBJ whole genome shotgun (WGS) entry which is preliminary data.</text>
</comment>
<keyword evidence="3" id="KW-1185">Reference proteome</keyword>
<protein>
    <submittedName>
        <fullName evidence="2">Uncharacterized protein</fullName>
    </submittedName>
</protein>
<organism evidence="2 3">
    <name type="scientific">Brachionus plicatilis</name>
    <name type="common">Marine rotifer</name>
    <name type="synonym">Brachionus muelleri</name>
    <dbReference type="NCBI Taxonomy" id="10195"/>
    <lineage>
        <taxon>Eukaryota</taxon>
        <taxon>Metazoa</taxon>
        <taxon>Spiralia</taxon>
        <taxon>Gnathifera</taxon>
        <taxon>Rotifera</taxon>
        <taxon>Eurotatoria</taxon>
        <taxon>Monogononta</taxon>
        <taxon>Pseudotrocha</taxon>
        <taxon>Ploima</taxon>
        <taxon>Brachionidae</taxon>
        <taxon>Brachionus</taxon>
    </lineage>
</organism>
<feature type="transmembrane region" description="Helical" evidence="1">
    <location>
        <begin position="20"/>
        <end position="35"/>
    </location>
</feature>
<evidence type="ECO:0000313" key="3">
    <source>
        <dbReference type="Proteomes" id="UP000276133"/>
    </source>
</evidence>
<reference evidence="2 3" key="1">
    <citation type="journal article" date="2018" name="Sci. Rep.">
        <title>Genomic signatures of local adaptation to the degree of environmental predictability in rotifers.</title>
        <authorList>
            <person name="Franch-Gras L."/>
            <person name="Hahn C."/>
            <person name="Garcia-Roger E.M."/>
            <person name="Carmona M.J."/>
            <person name="Serra M."/>
            <person name="Gomez A."/>
        </authorList>
    </citation>
    <scope>NUCLEOTIDE SEQUENCE [LARGE SCALE GENOMIC DNA]</scope>
    <source>
        <strain evidence="2">HYR1</strain>
    </source>
</reference>
<gene>
    <name evidence="2" type="ORF">BpHYR1_028710</name>
</gene>
<evidence type="ECO:0000313" key="2">
    <source>
        <dbReference type="EMBL" id="RNA06105.1"/>
    </source>
</evidence>
<keyword evidence="1" id="KW-0472">Membrane</keyword>
<proteinExistence type="predicted"/>
<evidence type="ECO:0000256" key="1">
    <source>
        <dbReference type="SAM" id="Phobius"/>
    </source>
</evidence>
<accession>A0A3M7Q575</accession>
<keyword evidence="1" id="KW-0812">Transmembrane</keyword>